<name>D9QVT1_ACEAZ</name>
<feature type="domain" description="VTT" evidence="8">
    <location>
        <begin position="47"/>
        <end position="167"/>
    </location>
</feature>
<evidence type="ECO:0000256" key="3">
    <source>
        <dbReference type="ARBA" id="ARBA00022475"/>
    </source>
</evidence>
<accession>D9QVT1</accession>
<evidence type="ECO:0000256" key="2">
    <source>
        <dbReference type="ARBA" id="ARBA00010792"/>
    </source>
</evidence>
<dbReference type="STRING" id="574087.Acear_0801"/>
<feature type="transmembrane region" description="Helical" evidence="7">
    <location>
        <begin position="40"/>
        <end position="56"/>
    </location>
</feature>
<dbReference type="Pfam" id="PF09335">
    <property type="entry name" value="VTT_dom"/>
    <property type="match status" value="1"/>
</dbReference>
<dbReference type="Proteomes" id="UP000001661">
    <property type="component" value="Chromosome"/>
</dbReference>
<dbReference type="PANTHER" id="PTHR42709:SF6">
    <property type="entry name" value="UNDECAPRENYL PHOSPHATE TRANSPORTER A"/>
    <property type="match status" value="1"/>
</dbReference>
<keyword evidence="4 7" id="KW-0812">Transmembrane</keyword>
<sequence length="211" mass="23854">MNCEVKKVDFNSLIALIIDLSSQYGYLIIFLSAVGEGMGLPIPDGIILAISSYFVFNGQMSVLGLVSYFVLGSIIGNLTAYSIGRWSKGWLKESSLFKLDESDRMDRIEYLFSRYGIWALLITQIFSRVLRVPMIYAAGFQEMNILKYSAVCIAGNFVWGMAWVLGGLYVSSNWTKLEELMTSYKNLQFLVVGLVVVIFYLFYRRAQVENG</sequence>
<dbReference type="EMBL" id="CP002105">
    <property type="protein sequence ID" value="ADL12340.1"/>
    <property type="molecule type" value="Genomic_DNA"/>
</dbReference>
<feature type="transmembrane region" description="Helical" evidence="7">
    <location>
        <begin position="63"/>
        <end position="83"/>
    </location>
</feature>
<organism evidence="9 10">
    <name type="scientific">Acetohalobium arabaticum (strain ATCC 49924 / DSM 5501 / Z-7288)</name>
    <dbReference type="NCBI Taxonomy" id="574087"/>
    <lineage>
        <taxon>Bacteria</taxon>
        <taxon>Bacillati</taxon>
        <taxon>Bacillota</taxon>
        <taxon>Clostridia</taxon>
        <taxon>Halanaerobiales</taxon>
        <taxon>Halobacteroidaceae</taxon>
        <taxon>Acetohalobium</taxon>
    </lineage>
</organism>
<evidence type="ECO:0000256" key="1">
    <source>
        <dbReference type="ARBA" id="ARBA00004651"/>
    </source>
</evidence>
<dbReference type="InterPro" id="IPR032816">
    <property type="entry name" value="VTT_dom"/>
</dbReference>
<comment type="similarity">
    <text evidence="2">Belongs to the DedA family.</text>
</comment>
<keyword evidence="6 7" id="KW-0472">Membrane</keyword>
<dbReference type="AlphaFoldDB" id="D9QVT1"/>
<evidence type="ECO:0000313" key="10">
    <source>
        <dbReference type="Proteomes" id="UP000001661"/>
    </source>
</evidence>
<evidence type="ECO:0000259" key="8">
    <source>
        <dbReference type="Pfam" id="PF09335"/>
    </source>
</evidence>
<dbReference type="eggNOG" id="COG0586">
    <property type="taxonomic scope" value="Bacteria"/>
</dbReference>
<dbReference type="GO" id="GO:0005886">
    <property type="term" value="C:plasma membrane"/>
    <property type="evidence" value="ECO:0007669"/>
    <property type="project" value="UniProtKB-SubCell"/>
</dbReference>
<evidence type="ECO:0000256" key="6">
    <source>
        <dbReference type="ARBA" id="ARBA00023136"/>
    </source>
</evidence>
<keyword evidence="3" id="KW-1003">Cell membrane</keyword>
<proteinExistence type="inferred from homology"/>
<dbReference type="PANTHER" id="PTHR42709">
    <property type="entry name" value="ALKALINE PHOSPHATASE LIKE PROTEIN"/>
    <property type="match status" value="1"/>
</dbReference>
<dbReference type="KEGG" id="aar:Acear_0801"/>
<feature type="transmembrane region" description="Helical" evidence="7">
    <location>
        <begin position="12"/>
        <end position="34"/>
    </location>
</feature>
<evidence type="ECO:0000256" key="7">
    <source>
        <dbReference type="SAM" id="Phobius"/>
    </source>
</evidence>
<reference evidence="9 10" key="1">
    <citation type="journal article" date="2010" name="Stand. Genomic Sci.">
        <title>Complete genome sequence of Acetohalobium arabaticum type strain (Z-7288).</title>
        <authorList>
            <person name="Sikorski J."/>
            <person name="Lapidus A."/>
            <person name="Chertkov O."/>
            <person name="Lucas S."/>
            <person name="Copeland A."/>
            <person name="Glavina Del Rio T."/>
            <person name="Nolan M."/>
            <person name="Tice H."/>
            <person name="Cheng J.F."/>
            <person name="Han C."/>
            <person name="Brambilla E."/>
            <person name="Pitluck S."/>
            <person name="Liolios K."/>
            <person name="Ivanova N."/>
            <person name="Mavromatis K."/>
            <person name="Mikhailova N."/>
            <person name="Pati A."/>
            <person name="Bruce D."/>
            <person name="Detter C."/>
            <person name="Tapia R."/>
            <person name="Goodwin L."/>
            <person name="Chen A."/>
            <person name="Palaniappan K."/>
            <person name="Land M."/>
            <person name="Hauser L."/>
            <person name="Chang Y.J."/>
            <person name="Jeffries C.D."/>
            <person name="Rohde M."/>
            <person name="Goker M."/>
            <person name="Spring S."/>
            <person name="Woyke T."/>
            <person name="Bristow J."/>
            <person name="Eisen J.A."/>
            <person name="Markowitz V."/>
            <person name="Hugenholtz P."/>
            <person name="Kyrpides N.C."/>
            <person name="Klenk H.P."/>
        </authorList>
    </citation>
    <scope>NUCLEOTIDE SEQUENCE [LARGE SCALE GENOMIC DNA]</scope>
    <source>
        <strain evidence="10">ATCC 49924 / DSM 5501 / Z-7288</strain>
    </source>
</reference>
<dbReference type="HOGENOM" id="CLU_044208_1_0_9"/>
<evidence type="ECO:0000313" key="9">
    <source>
        <dbReference type="EMBL" id="ADL12340.1"/>
    </source>
</evidence>
<feature type="transmembrane region" description="Helical" evidence="7">
    <location>
        <begin position="115"/>
        <end position="133"/>
    </location>
</feature>
<evidence type="ECO:0000256" key="4">
    <source>
        <dbReference type="ARBA" id="ARBA00022692"/>
    </source>
</evidence>
<keyword evidence="10" id="KW-1185">Reference proteome</keyword>
<evidence type="ECO:0000256" key="5">
    <source>
        <dbReference type="ARBA" id="ARBA00022989"/>
    </source>
</evidence>
<keyword evidence="5 7" id="KW-1133">Transmembrane helix</keyword>
<comment type="subcellular location">
    <subcellularLocation>
        <location evidence="1">Cell membrane</location>
        <topology evidence="1">Multi-pass membrane protein</topology>
    </subcellularLocation>
</comment>
<dbReference type="InterPro" id="IPR051311">
    <property type="entry name" value="DedA_domain"/>
</dbReference>
<feature type="transmembrane region" description="Helical" evidence="7">
    <location>
        <begin position="186"/>
        <end position="203"/>
    </location>
</feature>
<feature type="transmembrane region" description="Helical" evidence="7">
    <location>
        <begin position="145"/>
        <end position="166"/>
    </location>
</feature>
<gene>
    <name evidence="9" type="ordered locus">Acear_0801</name>
</gene>
<protein>
    <submittedName>
        <fullName evidence="9">Membrane-associated protein</fullName>
    </submittedName>
</protein>